<dbReference type="NCBIfam" id="TIGR03564">
    <property type="entry name" value="F420_MSMEG_4879"/>
    <property type="match status" value="1"/>
</dbReference>
<dbReference type="InterPro" id="IPR036661">
    <property type="entry name" value="Luciferase-like_sf"/>
</dbReference>
<dbReference type="PANTHER" id="PTHR43244">
    <property type="match status" value="1"/>
</dbReference>
<accession>A0A1X1UYH6</accession>
<dbReference type="SUPFAM" id="SSF51679">
    <property type="entry name" value="Bacterial luciferase-like"/>
    <property type="match status" value="1"/>
</dbReference>
<dbReference type="CDD" id="cd01097">
    <property type="entry name" value="Tetrahydromethanopterin_reductase"/>
    <property type="match status" value="1"/>
</dbReference>
<evidence type="ECO:0000259" key="2">
    <source>
        <dbReference type="Pfam" id="PF00296"/>
    </source>
</evidence>
<dbReference type="InterPro" id="IPR011251">
    <property type="entry name" value="Luciferase-like_dom"/>
</dbReference>
<gene>
    <name evidence="3" type="ORF">AWC06_10800</name>
</gene>
<dbReference type="OrthoDB" id="7054907at2"/>
<evidence type="ECO:0000313" key="3">
    <source>
        <dbReference type="EMBL" id="ORV61880.1"/>
    </source>
</evidence>
<dbReference type="PANTHER" id="PTHR43244:SF1">
    <property type="entry name" value="5,10-METHYLENETETRAHYDROMETHANOPTERIN REDUCTASE"/>
    <property type="match status" value="1"/>
</dbReference>
<dbReference type="STRING" id="1260918.AWC06_10800"/>
<dbReference type="GO" id="GO:0016705">
    <property type="term" value="F:oxidoreductase activity, acting on paired donors, with incorporation or reduction of molecular oxygen"/>
    <property type="evidence" value="ECO:0007669"/>
    <property type="project" value="InterPro"/>
</dbReference>
<dbReference type="EMBL" id="LQOW01000014">
    <property type="protein sequence ID" value="ORV61880.1"/>
    <property type="molecule type" value="Genomic_DNA"/>
</dbReference>
<dbReference type="InterPro" id="IPR050564">
    <property type="entry name" value="F420-G6PD/mer"/>
</dbReference>
<evidence type="ECO:0000256" key="1">
    <source>
        <dbReference type="ARBA" id="ARBA00023002"/>
    </source>
</evidence>
<proteinExistence type="predicted"/>
<sequence>MPTGIVLFPNPRAINVVDDMVAQASRAYHLGVRQVWLGQQFDHDAIALAALIGAAVPGLGVGTSVVPINPRHPLIVASQAQTAQAASHGNFSLGLGLGAHEPERQAFGMSWPNTITRLREHLTVLRSIFDTGAVDFRGNEISAQPGWPVRVAGGTPVPVYVAAMGPIALQVTGELADGTLPYLAGPRTIAEFIEPAIAKSAAEAGRRKPRIIAQVPALVSDDVDAAKNFVAEQLSFYEAIPSYQKVIAREGVASAADLAAVGSAKSVRRQLQSYLDAGATDVVLSALAWANAGVAEELWAVATSL</sequence>
<keyword evidence="1" id="KW-0560">Oxidoreductase</keyword>
<feature type="domain" description="Luciferase-like" evidence="2">
    <location>
        <begin position="15"/>
        <end position="280"/>
    </location>
</feature>
<organism evidence="3 4">
    <name type="scientific">Mycobacterium fragae</name>
    <dbReference type="NCBI Taxonomy" id="1260918"/>
    <lineage>
        <taxon>Bacteria</taxon>
        <taxon>Bacillati</taxon>
        <taxon>Actinomycetota</taxon>
        <taxon>Actinomycetes</taxon>
        <taxon>Mycobacteriales</taxon>
        <taxon>Mycobacteriaceae</taxon>
        <taxon>Mycobacterium</taxon>
    </lineage>
</organism>
<dbReference type="Proteomes" id="UP000194000">
    <property type="component" value="Unassembled WGS sequence"/>
</dbReference>
<dbReference type="Gene3D" id="3.20.20.30">
    <property type="entry name" value="Luciferase-like domain"/>
    <property type="match status" value="1"/>
</dbReference>
<dbReference type="Pfam" id="PF00296">
    <property type="entry name" value="Bac_luciferase"/>
    <property type="match status" value="1"/>
</dbReference>
<keyword evidence="4" id="KW-1185">Reference proteome</keyword>
<dbReference type="InterPro" id="IPR019910">
    <property type="entry name" value="Lucif-like_OxRdtase_MSMEG_4879"/>
</dbReference>
<reference evidence="3 4" key="1">
    <citation type="submission" date="2016-01" db="EMBL/GenBank/DDBJ databases">
        <title>The new phylogeny of the genus Mycobacterium.</title>
        <authorList>
            <person name="Tarcisio F."/>
            <person name="Conor M."/>
            <person name="Antonella G."/>
            <person name="Elisabetta G."/>
            <person name="Giulia F.S."/>
            <person name="Sara T."/>
            <person name="Anna F."/>
            <person name="Clotilde B."/>
            <person name="Roberto B."/>
            <person name="Veronica D.S."/>
            <person name="Fabio R."/>
            <person name="Monica P."/>
            <person name="Olivier J."/>
            <person name="Enrico T."/>
            <person name="Nicola S."/>
        </authorList>
    </citation>
    <scope>NUCLEOTIDE SEQUENCE [LARGE SCALE GENOMIC DNA]</scope>
    <source>
        <strain evidence="3 4">DSM 45731</strain>
    </source>
</reference>
<comment type="caution">
    <text evidence="3">The sequence shown here is derived from an EMBL/GenBank/DDBJ whole genome shotgun (WGS) entry which is preliminary data.</text>
</comment>
<evidence type="ECO:0000313" key="4">
    <source>
        <dbReference type="Proteomes" id="UP000194000"/>
    </source>
</evidence>
<dbReference type="RefSeq" id="WP_085195597.1">
    <property type="nucleotide sequence ID" value="NZ_JACKVI010000014.1"/>
</dbReference>
<name>A0A1X1UYH6_9MYCO</name>
<protein>
    <submittedName>
        <fullName evidence="3">LLM class F420-dependent oxidoreductase</fullName>
    </submittedName>
</protein>
<dbReference type="AlphaFoldDB" id="A0A1X1UYH6"/>